<accession>A0A914Z6M4</accession>
<evidence type="ECO:0000256" key="1">
    <source>
        <dbReference type="RuleBase" id="RU363098"/>
    </source>
</evidence>
<keyword evidence="3" id="KW-1185">Reference proteome</keyword>
<evidence type="ECO:0000313" key="4">
    <source>
        <dbReference type="WBParaSite" id="PSU_v2.g7980.t1"/>
    </source>
</evidence>
<dbReference type="AlphaFoldDB" id="A0A914Z6M4"/>
<feature type="domain" description="RDRP core" evidence="2">
    <location>
        <begin position="162"/>
        <end position="271"/>
    </location>
</feature>
<comment type="catalytic activity">
    <reaction evidence="1">
        <text>RNA(n) + a ribonucleoside 5'-triphosphate = RNA(n+1) + diphosphate</text>
        <dbReference type="Rhea" id="RHEA:21248"/>
        <dbReference type="Rhea" id="RHEA-COMP:14527"/>
        <dbReference type="Rhea" id="RHEA-COMP:17342"/>
        <dbReference type="ChEBI" id="CHEBI:33019"/>
        <dbReference type="ChEBI" id="CHEBI:61557"/>
        <dbReference type="ChEBI" id="CHEBI:140395"/>
        <dbReference type="EC" id="2.7.7.48"/>
    </reaction>
</comment>
<reference evidence="4" key="1">
    <citation type="submission" date="2022-11" db="UniProtKB">
        <authorList>
            <consortium name="WormBaseParasite"/>
        </authorList>
    </citation>
    <scope>IDENTIFICATION</scope>
</reference>
<dbReference type="GO" id="GO:0003723">
    <property type="term" value="F:RNA binding"/>
    <property type="evidence" value="ECO:0007669"/>
    <property type="project" value="UniProtKB-KW"/>
</dbReference>
<dbReference type="WBParaSite" id="PSU_v2.g7980.t1">
    <property type="protein sequence ID" value="PSU_v2.g7980.t1"/>
    <property type="gene ID" value="PSU_v2.g7980"/>
</dbReference>
<dbReference type="InterPro" id="IPR057596">
    <property type="entry name" value="RDRP_core"/>
</dbReference>
<dbReference type="Pfam" id="PF05183">
    <property type="entry name" value="RdRP"/>
    <property type="match status" value="1"/>
</dbReference>
<organism evidence="3 4">
    <name type="scientific">Panagrolaimus superbus</name>
    <dbReference type="NCBI Taxonomy" id="310955"/>
    <lineage>
        <taxon>Eukaryota</taxon>
        <taxon>Metazoa</taxon>
        <taxon>Ecdysozoa</taxon>
        <taxon>Nematoda</taxon>
        <taxon>Chromadorea</taxon>
        <taxon>Rhabditida</taxon>
        <taxon>Tylenchina</taxon>
        <taxon>Panagrolaimomorpha</taxon>
        <taxon>Panagrolaimoidea</taxon>
        <taxon>Panagrolaimidae</taxon>
        <taxon>Panagrolaimus</taxon>
    </lineage>
</organism>
<dbReference type="Proteomes" id="UP000887577">
    <property type="component" value="Unplaced"/>
</dbReference>
<keyword evidence="1" id="KW-0696">RNA-directed RNA polymerase</keyword>
<dbReference type="GO" id="GO:0031380">
    <property type="term" value="C:nuclear RNA-directed RNA polymerase complex"/>
    <property type="evidence" value="ECO:0007669"/>
    <property type="project" value="TreeGrafter"/>
</dbReference>
<dbReference type="InterPro" id="IPR007855">
    <property type="entry name" value="RDRP"/>
</dbReference>
<dbReference type="GO" id="GO:0003968">
    <property type="term" value="F:RNA-directed RNA polymerase activity"/>
    <property type="evidence" value="ECO:0007669"/>
    <property type="project" value="UniProtKB-KW"/>
</dbReference>
<evidence type="ECO:0000259" key="2">
    <source>
        <dbReference type="Pfam" id="PF05183"/>
    </source>
</evidence>
<proteinExistence type="inferred from homology"/>
<name>A0A914Z6M4_9BILA</name>
<keyword evidence="1" id="KW-0808">Transferase</keyword>
<dbReference type="PANTHER" id="PTHR23079:SF57">
    <property type="entry name" value="RNA-DIRECTED RNA POLYMERASE"/>
    <property type="match status" value="1"/>
</dbReference>
<evidence type="ECO:0000313" key="3">
    <source>
        <dbReference type="Proteomes" id="UP000887577"/>
    </source>
</evidence>
<dbReference type="PANTHER" id="PTHR23079">
    <property type="entry name" value="RNA-DEPENDENT RNA POLYMERASE"/>
    <property type="match status" value="1"/>
</dbReference>
<protein>
    <recommendedName>
        <fullName evidence="1">RNA-dependent RNA polymerase</fullName>
        <ecNumber evidence="1">2.7.7.48</ecNumber>
    </recommendedName>
</protein>
<comment type="similarity">
    <text evidence="1">Belongs to the RdRP family.</text>
</comment>
<dbReference type="GO" id="GO:0030422">
    <property type="term" value="P:siRNA processing"/>
    <property type="evidence" value="ECO:0007669"/>
    <property type="project" value="TreeGrafter"/>
</dbReference>
<sequence>MNLIDLASDANDEFQINMKKKLKPKDLQAGAFIEYEEKNQFKYFPLVYAVQVGTGVARNALLTRGGELYDYFFRPEYYIFNDFLNVVIDYYDADLRRDPGARIAKTVSTLENMLLEIDREHDVIEPVKYFLELYDKPGLNVLANITDDLALKGYMRVRKIIVTPTRRLYINPELIMGNRSLRKKGADNMLRIVFRDDDNQKMSNLPKILIDKTIATTLSNPMNIGFRDFSYLCSSNSQFRDHGCYFLAGTPEEASKFLESCGLFNCESVPKVIYL</sequence>
<keyword evidence="1" id="KW-0548">Nucleotidyltransferase</keyword>
<keyword evidence="1" id="KW-0694">RNA-binding</keyword>
<dbReference type="EC" id="2.7.7.48" evidence="1"/>